<dbReference type="EMBL" id="MLJW01000009">
    <property type="protein sequence ID" value="OIR15543.1"/>
    <property type="molecule type" value="Genomic_DNA"/>
</dbReference>
<dbReference type="SUPFAM" id="SSF52833">
    <property type="entry name" value="Thioredoxin-like"/>
    <property type="match status" value="1"/>
</dbReference>
<protein>
    <recommendedName>
        <fullName evidence="2">Glutaredoxin</fullName>
    </recommendedName>
</protein>
<comment type="caution">
    <text evidence="1">The sequence shown here is derived from an EMBL/GenBank/DDBJ whole genome shotgun (WGS) entry which is preliminary data.</text>
</comment>
<reference evidence="1" key="1">
    <citation type="submission" date="2016-10" db="EMBL/GenBank/DDBJ databases">
        <title>Sequence of Gallionella enrichment culture.</title>
        <authorList>
            <person name="Poehlein A."/>
            <person name="Muehling M."/>
            <person name="Daniel R."/>
        </authorList>
    </citation>
    <scope>NUCLEOTIDE SEQUENCE</scope>
</reference>
<sequence length="74" mass="8309">MEIKLYGTAFCHLCEQAEAVLREIGIEAEHIDIADDDELMEKYGIRIPVLKRADTGTELGWPFDAVAVSRFLAL</sequence>
<organism evidence="1">
    <name type="scientific">mine drainage metagenome</name>
    <dbReference type="NCBI Taxonomy" id="410659"/>
    <lineage>
        <taxon>unclassified sequences</taxon>
        <taxon>metagenomes</taxon>
        <taxon>ecological metagenomes</taxon>
    </lineage>
</organism>
<accession>A0A1J5T3Z5</accession>
<dbReference type="Gene3D" id="3.40.30.10">
    <property type="entry name" value="Glutaredoxin"/>
    <property type="match status" value="1"/>
</dbReference>
<name>A0A1J5T3Z5_9ZZZZ</name>
<evidence type="ECO:0000313" key="1">
    <source>
        <dbReference type="EMBL" id="OIR15543.1"/>
    </source>
</evidence>
<gene>
    <name evidence="1" type="ORF">GALL_38660</name>
</gene>
<dbReference type="InterPro" id="IPR036249">
    <property type="entry name" value="Thioredoxin-like_sf"/>
</dbReference>
<dbReference type="AlphaFoldDB" id="A0A1J5T3Z5"/>
<dbReference type="InterPro" id="IPR008554">
    <property type="entry name" value="Glutaredoxin-like"/>
</dbReference>
<dbReference type="Pfam" id="PF05768">
    <property type="entry name" value="Glrx-like"/>
    <property type="match status" value="1"/>
</dbReference>
<proteinExistence type="predicted"/>
<evidence type="ECO:0008006" key="2">
    <source>
        <dbReference type="Google" id="ProtNLM"/>
    </source>
</evidence>